<gene>
    <name evidence="3" type="ORF">N656DRAFT_739248</name>
</gene>
<dbReference type="RefSeq" id="XP_064666439.1">
    <property type="nucleotide sequence ID" value="XM_064812780.1"/>
</dbReference>
<evidence type="ECO:0000313" key="3">
    <source>
        <dbReference type="EMBL" id="KAK4108869.1"/>
    </source>
</evidence>
<dbReference type="PANTHER" id="PTHR47572:SF4">
    <property type="entry name" value="LACTONASE DRP35"/>
    <property type="match status" value="1"/>
</dbReference>
<protein>
    <submittedName>
        <fullName evidence="3">Soluble quino protein glucose dehydrogenase</fullName>
    </submittedName>
</protein>
<feature type="domain" description="Pyrroloquinoline quinone-dependent pyranose dehydrogenase beta-propeller" evidence="2">
    <location>
        <begin position="38"/>
        <end position="430"/>
    </location>
</feature>
<reference evidence="3" key="1">
    <citation type="journal article" date="2023" name="Mol. Phylogenet. Evol.">
        <title>Genome-scale phylogeny and comparative genomics of the fungal order Sordariales.</title>
        <authorList>
            <person name="Hensen N."/>
            <person name="Bonometti L."/>
            <person name="Westerberg I."/>
            <person name="Brannstrom I.O."/>
            <person name="Guillou S."/>
            <person name="Cros-Aarteil S."/>
            <person name="Calhoun S."/>
            <person name="Haridas S."/>
            <person name="Kuo A."/>
            <person name="Mondo S."/>
            <person name="Pangilinan J."/>
            <person name="Riley R."/>
            <person name="LaButti K."/>
            <person name="Andreopoulos B."/>
            <person name="Lipzen A."/>
            <person name="Chen C."/>
            <person name="Yan M."/>
            <person name="Daum C."/>
            <person name="Ng V."/>
            <person name="Clum A."/>
            <person name="Steindorff A."/>
            <person name="Ohm R.A."/>
            <person name="Martin F."/>
            <person name="Silar P."/>
            <person name="Natvig D.O."/>
            <person name="Lalanne C."/>
            <person name="Gautier V."/>
            <person name="Ament-Velasquez S.L."/>
            <person name="Kruys A."/>
            <person name="Hutchinson M.I."/>
            <person name="Powell A.J."/>
            <person name="Barry K."/>
            <person name="Miller A.N."/>
            <person name="Grigoriev I.V."/>
            <person name="Debuchy R."/>
            <person name="Gladieux P."/>
            <person name="Hiltunen Thoren M."/>
            <person name="Johannesson H."/>
        </authorList>
    </citation>
    <scope>NUCLEOTIDE SEQUENCE</scope>
    <source>
        <strain evidence="3">CBS 508.74</strain>
    </source>
</reference>
<dbReference type="InterPro" id="IPR011042">
    <property type="entry name" value="6-blade_b-propeller_TolB-like"/>
</dbReference>
<comment type="caution">
    <text evidence="3">The sequence shown here is derived from an EMBL/GenBank/DDBJ whole genome shotgun (WGS) entry which is preliminary data.</text>
</comment>
<dbReference type="GeneID" id="89936905"/>
<evidence type="ECO:0000259" key="2">
    <source>
        <dbReference type="Pfam" id="PF22807"/>
    </source>
</evidence>
<reference evidence="3" key="2">
    <citation type="submission" date="2023-05" db="EMBL/GenBank/DDBJ databases">
        <authorList>
            <consortium name="Lawrence Berkeley National Laboratory"/>
            <person name="Steindorff A."/>
            <person name="Hensen N."/>
            <person name="Bonometti L."/>
            <person name="Westerberg I."/>
            <person name="Brannstrom I.O."/>
            <person name="Guillou S."/>
            <person name="Cros-Aarteil S."/>
            <person name="Calhoun S."/>
            <person name="Haridas S."/>
            <person name="Kuo A."/>
            <person name="Mondo S."/>
            <person name="Pangilinan J."/>
            <person name="Riley R."/>
            <person name="Labutti K."/>
            <person name="Andreopoulos B."/>
            <person name="Lipzen A."/>
            <person name="Chen C."/>
            <person name="Yanf M."/>
            <person name="Daum C."/>
            <person name="Ng V."/>
            <person name="Clum A."/>
            <person name="Ohm R."/>
            <person name="Martin F."/>
            <person name="Silar P."/>
            <person name="Natvig D."/>
            <person name="Lalanne C."/>
            <person name="Gautier V."/>
            <person name="Ament-Velasquez S.L."/>
            <person name="Kruys A."/>
            <person name="Hutchinson M.I."/>
            <person name="Powell A.J."/>
            <person name="Barry K."/>
            <person name="Miller A.N."/>
            <person name="Grigoriev I.V."/>
            <person name="Debuchy R."/>
            <person name="Gladieux P."/>
            <person name="Thoren M.H."/>
            <person name="Johannesson H."/>
        </authorList>
    </citation>
    <scope>NUCLEOTIDE SEQUENCE</scope>
    <source>
        <strain evidence="3">CBS 508.74</strain>
    </source>
</reference>
<dbReference type="Pfam" id="PF22807">
    <property type="entry name" value="TrAA12"/>
    <property type="match status" value="1"/>
</dbReference>
<evidence type="ECO:0000313" key="4">
    <source>
        <dbReference type="Proteomes" id="UP001302812"/>
    </source>
</evidence>
<dbReference type="PANTHER" id="PTHR47572">
    <property type="entry name" value="LIPOPROTEIN-RELATED"/>
    <property type="match status" value="1"/>
</dbReference>
<sequence>MRSCVANSALAAGLYYAAAAAAQGTACSQVIVPSYSAPVVASGWQAQLVAGGLTKPRSMQFDSTGALLVVESGKGISRHRFTDNGGTCLASNHSHMIVELPELNHGLALSKDGRTLYASSAEAVYAWTYDARGGSVSGERRTLVANMSNNDLITRTLLVSQKQDGVLLVSRGSAETDMAQTTVMSNGLSQIRAFNLSNLTDGSSVYNFNADGRVLGWGLRNSVGVAEHPVSGGVYAVENSVDGVTRNGQDVHENNPGEELNFLGVLGEDQQGGPPNFGYPHCFAVWEAREIPANDGLSVGKQFAIQEDNALTDEVCASNFTAPRLTFPAHYAPIDIKFTPDGATAYVSFRGSFDRSSPVGYRIASISFNPSTGEPVAAADSTDALADVLTNPDLGNCPDGCFRPAGLALDGDGRLWMTSDSTGEIYVLQRTGDGAGRFVTPGGGSTSGAVARTVGRWEKEMVAWSLVVGIAALLAWC</sequence>
<dbReference type="InterPro" id="IPR011041">
    <property type="entry name" value="Quinoprot_gluc/sorb_DH_b-prop"/>
</dbReference>
<dbReference type="EMBL" id="MU853360">
    <property type="protein sequence ID" value="KAK4108869.1"/>
    <property type="molecule type" value="Genomic_DNA"/>
</dbReference>
<keyword evidence="4" id="KW-1185">Reference proteome</keyword>
<dbReference type="AlphaFoldDB" id="A0AAN6T9C9"/>
<feature type="signal peptide" evidence="1">
    <location>
        <begin position="1"/>
        <end position="19"/>
    </location>
</feature>
<dbReference type="InterPro" id="IPR051262">
    <property type="entry name" value="SMP-30/CGR1_Lactonase"/>
</dbReference>
<accession>A0AAN6T9C9</accession>
<proteinExistence type="predicted"/>
<dbReference type="Gene3D" id="2.120.10.30">
    <property type="entry name" value="TolB, C-terminal domain"/>
    <property type="match status" value="1"/>
</dbReference>
<evidence type="ECO:0000256" key="1">
    <source>
        <dbReference type="SAM" id="SignalP"/>
    </source>
</evidence>
<dbReference type="InterPro" id="IPR054539">
    <property type="entry name" value="Beta-prop_PDH"/>
</dbReference>
<organism evidence="3 4">
    <name type="scientific">Canariomyces notabilis</name>
    <dbReference type="NCBI Taxonomy" id="2074819"/>
    <lineage>
        <taxon>Eukaryota</taxon>
        <taxon>Fungi</taxon>
        <taxon>Dikarya</taxon>
        <taxon>Ascomycota</taxon>
        <taxon>Pezizomycotina</taxon>
        <taxon>Sordariomycetes</taxon>
        <taxon>Sordariomycetidae</taxon>
        <taxon>Sordariales</taxon>
        <taxon>Chaetomiaceae</taxon>
        <taxon>Canariomyces</taxon>
    </lineage>
</organism>
<keyword evidence="1" id="KW-0732">Signal</keyword>
<name>A0AAN6T9C9_9PEZI</name>
<dbReference type="SUPFAM" id="SSF50952">
    <property type="entry name" value="Soluble quinoprotein glucose dehydrogenase"/>
    <property type="match status" value="1"/>
</dbReference>
<feature type="chain" id="PRO_5043052106" evidence="1">
    <location>
        <begin position="20"/>
        <end position="477"/>
    </location>
</feature>
<dbReference type="Proteomes" id="UP001302812">
    <property type="component" value="Unassembled WGS sequence"/>
</dbReference>